<keyword evidence="13" id="KW-1185">Reference proteome</keyword>
<evidence type="ECO:0000256" key="5">
    <source>
        <dbReference type="ARBA" id="ARBA00022801"/>
    </source>
</evidence>
<sequence length="334" mass="37137">MRSSTATRSDDDRDNGQHNDRGQRTDQHRRRQRGAETNDIERRVDVDALLDWYGETARDLPWRHRGVTAWQILMSEIMLQQTPVVRVEPIWREWVARWPVPSAMASSSQAEVLRAWGKLGYPRRALRLHECARVLTEQHGDEVPEDVEVLLGLPGIGAYTARAVACFAYGQRVPVVDTNVRRVIARAVHGRGDAGNPSTRDLAEAEALLPTHIGRAATFSAALMELGATVCTARRPDCERCPLPECAWVRAGRPAADVVRRAQKYEGTDRQARGRLLDVLRTASGPVERVRLDMAWTRDTGQRNRALDSLLVDGLIEQTDDGLFALAGEGGASA</sequence>
<keyword evidence="5" id="KW-0378">Hydrolase</keyword>
<keyword evidence="9" id="KW-0326">Glycosidase</keyword>
<dbReference type="Pfam" id="PF00730">
    <property type="entry name" value="HhH-GPD"/>
    <property type="match status" value="1"/>
</dbReference>
<evidence type="ECO:0000313" key="13">
    <source>
        <dbReference type="Proteomes" id="UP001500603"/>
    </source>
</evidence>
<gene>
    <name evidence="12" type="ORF">GCM10023318_15950</name>
</gene>
<reference evidence="13" key="1">
    <citation type="journal article" date="2019" name="Int. J. Syst. Evol. Microbiol.">
        <title>The Global Catalogue of Microorganisms (GCM) 10K type strain sequencing project: providing services to taxonomists for standard genome sequencing and annotation.</title>
        <authorList>
            <consortium name="The Broad Institute Genomics Platform"/>
            <consortium name="The Broad Institute Genome Sequencing Center for Infectious Disease"/>
            <person name="Wu L."/>
            <person name="Ma J."/>
        </authorList>
    </citation>
    <scope>NUCLEOTIDE SEQUENCE [LARGE SCALE GENOMIC DNA]</scope>
    <source>
        <strain evidence="13">JCM 18298</strain>
    </source>
</reference>
<evidence type="ECO:0000256" key="8">
    <source>
        <dbReference type="ARBA" id="ARBA00023204"/>
    </source>
</evidence>
<dbReference type="Gene3D" id="1.10.1670.10">
    <property type="entry name" value="Helix-hairpin-Helix base-excision DNA repair enzymes (C-terminal)"/>
    <property type="match status" value="1"/>
</dbReference>
<evidence type="ECO:0000256" key="1">
    <source>
        <dbReference type="ARBA" id="ARBA00001966"/>
    </source>
</evidence>
<evidence type="ECO:0000256" key="2">
    <source>
        <dbReference type="ARBA" id="ARBA00008343"/>
    </source>
</evidence>
<dbReference type="EMBL" id="BAABJM010000001">
    <property type="protein sequence ID" value="GAA5048319.1"/>
    <property type="molecule type" value="Genomic_DNA"/>
</dbReference>
<evidence type="ECO:0000256" key="9">
    <source>
        <dbReference type="ARBA" id="ARBA00023295"/>
    </source>
</evidence>
<feature type="domain" description="HhH-GPD" evidence="11">
    <location>
        <begin position="78"/>
        <end position="229"/>
    </location>
</feature>
<dbReference type="InterPro" id="IPR003265">
    <property type="entry name" value="HhH-GPD_domain"/>
</dbReference>
<proteinExistence type="inferred from homology"/>
<dbReference type="SMART" id="SM00478">
    <property type="entry name" value="ENDO3c"/>
    <property type="match status" value="1"/>
</dbReference>
<organism evidence="12 13">
    <name type="scientific">Nocardia callitridis</name>
    <dbReference type="NCBI Taxonomy" id="648753"/>
    <lineage>
        <taxon>Bacteria</taxon>
        <taxon>Bacillati</taxon>
        <taxon>Actinomycetota</taxon>
        <taxon>Actinomycetes</taxon>
        <taxon>Mycobacteriales</taxon>
        <taxon>Nocardiaceae</taxon>
        <taxon>Nocardia</taxon>
    </lineage>
</organism>
<comment type="caution">
    <text evidence="12">The sequence shown here is derived from an EMBL/GenBank/DDBJ whole genome shotgun (WGS) entry which is preliminary data.</text>
</comment>
<evidence type="ECO:0000256" key="3">
    <source>
        <dbReference type="ARBA" id="ARBA00022723"/>
    </source>
</evidence>
<accession>A0ABP9JZT6</accession>
<dbReference type="InterPro" id="IPR011257">
    <property type="entry name" value="DNA_glycosylase"/>
</dbReference>
<evidence type="ECO:0000256" key="6">
    <source>
        <dbReference type="ARBA" id="ARBA00023004"/>
    </source>
</evidence>
<name>A0ABP9JZT6_9NOCA</name>
<keyword evidence="3" id="KW-0479">Metal-binding</keyword>
<dbReference type="Proteomes" id="UP001500603">
    <property type="component" value="Unassembled WGS sequence"/>
</dbReference>
<dbReference type="InterPro" id="IPR003651">
    <property type="entry name" value="Endonuclease3_FeS-loop_motif"/>
</dbReference>
<keyword evidence="8" id="KW-0234">DNA repair</keyword>
<dbReference type="PANTHER" id="PTHR42944:SF1">
    <property type="entry name" value="ADENINE DNA GLYCOSYLASE"/>
    <property type="match status" value="1"/>
</dbReference>
<feature type="region of interest" description="Disordered" evidence="10">
    <location>
        <begin position="1"/>
        <end position="38"/>
    </location>
</feature>
<keyword evidence="6" id="KW-0408">Iron</keyword>
<evidence type="ECO:0000256" key="10">
    <source>
        <dbReference type="SAM" id="MobiDB-lite"/>
    </source>
</evidence>
<feature type="compositionally biased region" description="Basic and acidic residues" evidence="10">
    <location>
        <begin position="8"/>
        <end position="26"/>
    </location>
</feature>
<keyword evidence="4" id="KW-0227">DNA damage</keyword>
<dbReference type="PANTHER" id="PTHR42944">
    <property type="entry name" value="ADENINE DNA GLYCOSYLASE"/>
    <property type="match status" value="1"/>
</dbReference>
<dbReference type="CDD" id="cd00056">
    <property type="entry name" value="ENDO3c"/>
    <property type="match status" value="1"/>
</dbReference>
<dbReference type="InterPro" id="IPR023170">
    <property type="entry name" value="HhH_base_excis_C"/>
</dbReference>
<keyword evidence="7" id="KW-0411">Iron-sulfur</keyword>
<dbReference type="InterPro" id="IPR044298">
    <property type="entry name" value="MIG/MutY"/>
</dbReference>
<dbReference type="Pfam" id="PF10576">
    <property type="entry name" value="EndIII_4Fe-2S"/>
    <property type="match status" value="1"/>
</dbReference>
<dbReference type="SUPFAM" id="SSF48150">
    <property type="entry name" value="DNA-glycosylase"/>
    <property type="match status" value="1"/>
</dbReference>
<dbReference type="Gene3D" id="1.10.340.30">
    <property type="entry name" value="Hypothetical protein, domain 2"/>
    <property type="match status" value="1"/>
</dbReference>
<comment type="similarity">
    <text evidence="2">Belongs to the Nth/MutY family.</text>
</comment>
<evidence type="ECO:0000259" key="11">
    <source>
        <dbReference type="SMART" id="SM00478"/>
    </source>
</evidence>
<evidence type="ECO:0000256" key="4">
    <source>
        <dbReference type="ARBA" id="ARBA00022763"/>
    </source>
</evidence>
<evidence type="ECO:0000313" key="12">
    <source>
        <dbReference type="EMBL" id="GAA5048319.1"/>
    </source>
</evidence>
<evidence type="ECO:0000256" key="7">
    <source>
        <dbReference type="ARBA" id="ARBA00023014"/>
    </source>
</evidence>
<protein>
    <submittedName>
        <fullName evidence="12">A/G-specific adenine glycosylase</fullName>
    </submittedName>
</protein>
<comment type="cofactor">
    <cofactor evidence="1">
        <name>[4Fe-4S] cluster</name>
        <dbReference type="ChEBI" id="CHEBI:49883"/>
    </cofactor>
</comment>